<keyword evidence="2" id="KW-1185">Reference proteome</keyword>
<sequence>MKPELKRAYNSGKLILFAGAGLSRNLGLPEWHELIAHLAKELGYDPQIFNSYGNHLSLAEYYKQVKGSLGPLRSWMDREWHRPDIDVRSSEIHTLITQGDFSRIYTTNYDRWLEVAHDAHNVPYSKVANAADLVSLTEEKRHIIKLHGDFDDDTSIVLDESSYFERLYFDSPLDIKLTHDVMGNSVLFIGYSISDFNIRLLFYRLTKMWGRTGLATARPKSYLFTNRNNPVAQEVLGQWGIEMIVSEEDDPRKALKDFLTELIDR</sequence>
<accession>A0A0U5L2D5</accession>
<reference evidence="2" key="1">
    <citation type="submission" date="2015-11" db="EMBL/GenBank/DDBJ databases">
        <authorList>
            <person name="Blom J."/>
        </authorList>
    </citation>
    <scope>NUCLEOTIDE SEQUENCE [LARGE SCALE GENOMIC DNA]</scope>
</reference>
<protein>
    <submittedName>
        <fullName evidence="1">Uncharacterized protein</fullName>
    </submittedName>
</protein>
<evidence type="ECO:0000313" key="2">
    <source>
        <dbReference type="Proteomes" id="UP000059419"/>
    </source>
</evidence>
<dbReference type="PIRSF" id="PIRSF033541">
    <property type="entry name" value="ORF25P_Sir2"/>
    <property type="match status" value="1"/>
</dbReference>
<dbReference type="Proteomes" id="UP000059419">
    <property type="component" value="Chromosome 1"/>
</dbReference>
<dbReference type="RefSeq" id="WP_067430508.1">
    <property type="nucleotide sequence ID" value="NZ_CP072598.1"/>
</dbReference>
<dbReference type="InterPro" id="IPR029035">
    <property type="entry name" value="DHS-like_NAD/FAD-binding_dom"/>
</dbReference>
<name>A0A0U5L2D5_9GAMM</name>
<dbReference type="AlphaFoldDB" id="A0A0U5L2D5"/>
<gene>
    <name evidence="1" type="ORF">EM595_1765</name>
</gene>
<evidence type="ECO:0000313" key="1">
    <source>
        <dbReference type="EMBL" id="CUU23999.1"/>
    </source>
</evidence>
<dbReference type="SUPFAM" id="SSF52467">
    <property type="entry name" value="DHS-like NAD/FAD-binding domain"/>
    <property type="match status" value="1"/>
</dbReference>
<proteinExistence type="predicted"/>
<dbReference type="STRING" id="1619313.EM595_1765"/>
<dbReference type="InterPro" id="IPR014583">
    <property type="entry name" value="Uncharacterised_Sir2-like"/>
</dbReference>
<dbReference type="Gene3D" id="3.40.50.1220">
    <property type="entry name" value="TPP-binding domain"/>
    <property type="match status" value="1"/>
</dbReference>
<dbReference type="Pfam" id="PF13289">
    <property type="entry name" value="SIR2_2"/>
    <property type="match status" value="1"/>
</dbReference>
<organism evidence="1 2">
    <name type="scientific">Duffyella gerundensis</name>
    <dbReference type="NCBI Taxonomy" id="1619313"/>
    <lineage>
        <taxon>Bacteria</taxon>
        <taxon>Pseudomonadati</taxon>
        <taxon>Pseudomonadota</taxon>
        <taxon>Gammaproteobacteria</taxon>
        <taxon>Enterobacterales</taxon>
        <taxon>Erwiniaceae</taxon>
        <taxon>Duffyella</taxon>
    </lineage>
</organism>
<dbReference type="KEGG" id="ege:EM595_1765"/>
<dbReference type="OrthoDB" id="95129at2"/>
<dbReference type="EMBL" id="LN907827">
    <property type="protein sequence ID" value="CUU23999.1"/>
    <property type="molecule type" value="Genomic_DNA"/>
</dbReference>
<dbReference type="GeneID" id="84613205"/>
<dbReference type="PATRIC" id="fig|1619313.3.peg.1833"/>